<keyword evidence="2" id="KW-1133">Transmembrane helix</keyword>
<comment type="caution">
    <text evidence="3">The sequence shown here is derived from an EMBL/GenBank/DDBJ whole genome shotgun (WGS) entry which is preliminary data.</text>
</comment>
<name>A0A834H4Y2_RHOSS</name>
<dbReference type="EMBL" id="WJXA01000004">
    <property type="protein sequence ID" value="KAF7145639.1"/>
    <property type="molecule type" value="Genomic_DNA"/>
</dbReference>
<evidence type="ECO:0008006" key="5">
    <source>
        <dbReference type="Google" id="ProtNLM"/>
    </source>
</evidence>
<proteinExistence type="predicted"/>
<dbReference type="InterPro" id="IPR006461">
    <property type="entry name" value="PLAC_motif_containing"/>
</dbReference>
<protein>
    <recommendedName>
        <fullName evidence="5">Cell number regulator 6</fullName>
    </recommendedName>
</protein>
<keyword evidence="2" id="KW-0472">Membrane</keyword>
<feature type="compositionally biased region" description="Polar residues" evidence="1">
    <location>
        <begin position="224"/>
        <end position="243"/>
    </location>
</feature>
<sequence>MAGGGGQRLRYVNLTTDERGPLEEFRPGELNQPIDVPYFRKCDRCRQPLPENFTPLADEPWTTGIFGCAEDPDSCWTGLICPCVLYGRNVERLRDDGTRWIAPCICHALFCEGGIALAATTAALAFHGIGQALLVLGVGVYACWSGIATFAGIDRLSLQKKYHLEDSPCTAPVVHCCCLHWCALCQEHREMKARLSDGVVAPGTVVDPPPVQEMINGSRRDDNGTTPSPGRSVGRNNLELQAL</sequence>
<keyword evidence="4" id="KW-1185">Reference proteome</keyword>
<dbReference type="OrthoDB" id="1045822at2759"/>
<evidence type="ECO:0000256" key="1">
    <source>
        <dbReference type="SAM" id="MobiDB-lite"/>
    </source>
</evidence>
<keyword evidence="2" id="KW-0812">Transmembrane</keyword>
<gene>
    <name evidence="3" type="ORF">RHSIM_Rhsim04G0175500</name>
</gene>
<organism evidence="3 4">
    <name type="scientific">Rhododendron simsii</name>
    <name type="common">Sims's rhododendron</name>
    <dbReference type="NCBI Taxonomy" id="118357"/>
    <lineage>
        <taxon>Eukaryota</taxon>
        <taxon>Viridiplantae</taxon>
        <taxon>Streptophyta</taxon>
        <taxon>Embryophyta</taxon>
        <taxon>Tracheophyta</taxon>
        <taxon>Spermatophyta</taxon>
        <taxon>Magnoliopsida</taxon>
        <taxon>eudicotyledons</taxon>
        <taxon>Gunneridae</taxon>
        <taxon>Pentapetalae</taxon>
        <taxon>asterids</taxon>
        <taxon>Ericales</taxon>
        <taxon>Ericaceae</taxon>
        <taxon>Ericoideae</taxon>
        <taxon>Rhodoreae</taxon>
        <taxon>Rhododendron</taxon>
    </lineage>
</organism>
<feature type="region of interest" description="Disordered" evidence="1">
    <location>
        <begin position="203"/>
        <end position="243"/>
    </location>
</feature>
<feature type="transmembrane region" description="Helical" evidence="2">
    <location>
        <begin position="132"/>
        <end position="153"/>
    </location>
</feature>
<evidence type="ECO:0000313" key="4">
    <source>
        <dbReference type="Proteomes" id="UP000626092"/>
    </source>
</evidence>
<dbReference type="AlphaFoldDB" id="A0A834H4Y2"/>
<feature type="transmembrane region" description="Helical" evidence="2">
    <location>
        <begin position="100"/>
        <end position="126"/>
    </location>
</feature>
<dbReference type="PANTHER" id="PTHR15907">
    <property type="entry name" value="DUF614 FAMILY PROTEIN-RELATED"/>
    <property type="match status" value="1"/>
</dbReference>
<evidence type="ECO:0000256" key="2">
    <source>
        <dbReference type="SAM" id="Phobius"/>
    </source>
</evidence>
<reference evidence="3" key="1">
    <citation type="submission" date="2019-11" db="EMBL/GenBank/DDBJ databases">
        <authorList>
            <person name="Liu Y."/>
            <person name="Hou J."/>
            <person name="Li T.-Q."/>
            <person name="Guan C.-H."/>
            <person name="Wu X."/>
            <person name="Wu H.-Z."/>
            <person name="Ling F."/>
            <person name="Zhang R."/>
            <person name="Shi X.-G."/>
            <person name="Ren J.-P."/>
            <person name="Chen E.-F."/>
            <person name="Sun J.-M."/>
        </authorList>
    </citation>
    <scope>NUCLEOTIDE SEQUENCE</scope>
    <source>
        <strain evidence="3">Adult_tree_wgs_1</strain>
        <tissue evidence="3">Leaves</tissue>
    </source>
</reference>
<evidence type="ECO:0000313" key="3">
    <source>
        <dbReference type="EMBL" id="KAF7145639.1"/>
    </source>
</evidence>
<dbReference type="Proteomes" id="UP000626092">
    <property type="component" value="Unassembled WGS sequence"/>
</dbReference>
<dbReference type="Pfam" id="PF04749">
    <property type="entry name" value="PLAC8"/>
    <property type="match status" value="1"/>
</dbReference>
<accession>A0A834H4Y2</accession>
<dbReference type="NCBIfam" id="TIGR01571">
    <property type="entry name" value="A_thal_Cys_rich"/>
    <property type="match status" value="1"/>
</dbReference>